<evidence type="ECO:0008006" key="3">
    <source>
        <dbReference type="Google" id="ProtNLM"/>
    </source>
</evidence>
<evidence type="ECO:0000313" key="2">
    <source>
        <dbReference type="Proteomes" id="UP000284006"/>
    </source>
</evidence>
<protein>
    <recommendedName>
        <fullName evidence="3">Phosphoglycerate mutase</fullName>
    </recommendedName>
</protein>
<proteinExistence type="predicted"/>
<accession>A0A418Y4T9</accession>
<sequence>MTQITLVLPFALPPPELAPDLVRALKAPALASLITRASATPSTAGSVDGENRGWALPHETWLARELGLIDAGRPAFAAQAMRGFGLDASDGTWFIVNPAHIEIARSHMLMADVRSLGLTEAHSRALFDLAKPYFDDSGKPLLYGDAHTWFMRADDWDGLDTATPDAAAGMNLTDWLPQGDKSKEYRKLQNEVQMLWYQHPANNAREAAGQQAINGFWPWGRATSGDMIAAAAPALATCAVPGWLAALAATKNAAIPELLASGEKHALLFDDSASRAAIGAEWAAWLAQMQHLEASVLEPLLAALRDGRVARLRLVLSHRDRCAEFTTTKLAQHMFWRQPTLARLLP</sequence>
<name>A0A418Y4T9_9BURK</name>
<reference evidence="1 2" key="1">
    <citation type="submission" date="2018-09" db="EMBL/GenBank/DDBJ databases">
        <authorList>
            <person name="Zhu H."/>
        </authorList>
    </citation>
    <scope>NUCLEOTIDE SEQUENCE [LARGE SCALE GENOMIC DNA]</scope>
    <source>
        <strain evidence="1 2">K1S02-61</strain>
    </source>
</reference>
<dbReference type="OrthoDB" id="5295974at2"/>
<keyword evidence="2" id="KW-1185">Reference proteome</keyword>
<gene>
    <name evidence="1" type="ORF">D3872_07405</name>
</gene>
<dbReference type="Proteomes" id="UP000284006">
    <property type="component" value="Unassembled WGS sequence"/>
</dbReference>
<dbReference type="PIRSF" id="PIRSF015283">
    <property type="entry name" value="Regulatory_RpfE"/>
    <property type="match status" value="1"/>
</dbReference>
<evidence type="ECO:0000313" key="1">
    <source>
        <dbReference type="EMBL" id="RJG21084.1"/>
    </source>
</evidence>
<organism evidence="1 2">
    <name type="scientific">Massilia cavernae</name>
    <dbReference type="NCBI Taxonomy" id="2320864"/>
    <lineage>
        <taxon>Bacteria</taxon>
        <taxon>Pseudomonadati</taxon>
        <taxon>Pseudomonadota</taxon>
        <taxon>Betaproteobacteria</taxon>
        <taxon>Burkholderiales</taxon>
        <taxon>Oxalobacteraceae</taxon>
        <taxon>Telluria group</taxon>
        <taxon>Massilia</taxon>
    </lineage>
</organism>
<comment type="caution">
    <text evidence="1">The sequence shown here is derived from an EMBL/GenBank/DDBJ whole genome shotgun (WGS) entry which is preliminary data.</text>
</comment>
<dbReference type="EMBL" id="QYUP01000073">
    <property type="protein sequence ID" value="RJG21084.1"/>
    <property type="molecule type" value="Genomic_DNA"/>
</dbReference>
<dbReference type="AlphaFoldDB" id="A0A418Y4T9"/>
<dbReference type="RefSeq" id="WP_119810171.1">
    <property type="nucleotide sequence ID" value="NZ_QYUP01000073.1"/>
</dbReference>
<dbReference type="InterPro" id="IPR016631">
    <property type="entry name" value="Regulatory_RpfE"/>
</dbReference>